<gene>
    <name evidence="1" type="ORF">VAS14_00086</name>
</gene>
<protein>
    <submittedName>
        <fullName evidence="1">Uncharacterized protein</fullName>
    </submittedName>
</protein>
<evidence type="ECO:0000313" key="2">
    <source>
        <dbReference type="Proteomes" id="UP000001603"/>
    </source>
</evidence>
<name>Q1ZJV2_PHOAS</name>
<dbReference type="HOGENOM" id="CLU_2261118_0_0_6"/>
<dbReference type="EMBL" id="AAOJ01000020">
    <property type="protein sequence ID" value="EAS62420.1"/>
    <property type="molecule type" value="Genomic_DNA"/>
</dbReference>
<comment type="caution">
    <text evidence="1">The sequence shown here is derived from an EMBL/GenBank/DDBJ whole genome shotgun (WGS) entry which is preliminary data.</text>
</comment>
<accession>Q1ZJV2</accession>
<sequence length="103" mass="11428">MTQTEFSFKTTELQDLISDAEQYALANFSDPNVHTLLISVTANQASLMSRTGKCVMTSVLSTTVAINIQKLAIPFSLLKHKLNEALEVTFLIKNNVINLKIDK</sequence>
<reference evidence="1 2" key="1">
    <citation type="journal article" date="2009" name="Proc. Natl. Acad. Sci. U.S.A.">
        <title>The genomic basis of trophic strategy in marine bacteria.</title>
        <authorList>
            <person name="Lauro F.M."/>
            <person name="McDougald D."/>
            <person name="Thomas T."/>
            <person name="Williams T.J."/>
            <person name="Egan S."/>
            <person name="Rice S."/>
            <person name="DeMaere M.Z."/>
            <person name="Ting L."/>
            <person name="Ertan H."/>
            <person name="Johnson J."/>
            <person name="Ferriera S."/>
            <person name="Lapidus A."/>
            <person name="Anderson I."/>
            <person name="Kyrpides N."/>
            <person name="Munk A.C."/>
            <person name="Detter C."/>
            <person name="Han C.S."/>
            <person name="Brown M.V."/>
            <person name="Robb F.T."/>
            <person name="Kjelleberg S."/>
            <person name="Cavicchioli R."/>
        </authorList>
    </citation>
    <scope>NUCLEOTIDE SEQUENCE [LARGE SCALE GENOMIC DNA]</scope>
    <source>
        <strain evidence="1 2">S14</strain>
    </source>
</reference>
<dbReference type="Proteomes" id="UP000001603">
    <property type="component" value="Unassembled WGS sequence"/>
</dbReference>
<proteinExistence type="predicted"/>
<evidence type="ECO:0000313" key="1">
    <source>
        <dbReference type="EMBL" id="EAS62420.1"/>
    </source>
</evidence>
<dbReference type="AlphaFoldDB" id="Q1ZJV2"/>
<organism evidence="1 2">
    <name type="scientific">Photobacterium angustum (strain S14 / CCUG 15956)</name>
    <name type="common">Vibrio sp. (strain S14 / CCUG 15956)</name>
    <dbReference type="NCBI Taxonomy" id="314292"/>
    <lineage>
        <taxon>Bacteria</taxon>
        <taxon>Pseudomonadati</taxon>
        <taxon>Pseudomonadota</taxon>
        <taxon>Gammaproteobacteria</taxon>
        <taxon>Vibrionales</taxon>
        <taxon>Vibrionaceae</taxon>
        <taxon>Photobacterium</taxon>
    </lineage>
</organism>
<dbReference type="RefSeq" id="WP_005363227.1">
    <property type="nucleotide sequence ID" value="NZ_AAOJ01000020.1"/>
</dbReference>